<dbReference type="GO" id="GO:0030688">
    <property type="term" value="C:preribosome, small subunit precursor"/>
    <property type="evidence" value="ECO:0007669"/>
    <property type="project" value="InterPro"/>
</dbReference>
<organism evidence="6 7">
    <name type="scientific">Ascodesmis nigricans</name>
    <dbReference type="NCBI Taxonomy" id="341454"/>
    <lineage>
        <taxon>Eukaryota</taxon>
        <taxon>Fungi</taxon>
        <taxon>Dikarya</taxon>
        <taxon>Ascomycota</taxon>
        <taxon>Pezizomycotina</taxon>
        <taxon>Pezizomycetes</taxon>
        <taxon>Pezizales</taxon>
        <taxon>Ascodesmidaceae</taxon>
        <taxon>Ascodesmis</taxon>
    </lineage>
</organism>
<evidence type="ECO:0000256" key="2">
    <source>
        <dbReference type="ARBA" id="ARBA00011022"/>
    </source>
</evidence>
<feature type="region of interest" description="Disordered" evidence="5">
    <location>
        <begin position="1"/>
        <end position="65"/>
    </location>
</feature>
<accession>A0A4S2N2N7</accession>
<evidence type="ECO:0000313" key="7">
    <source>
        <dbReference type="Proteomes" id="UP000298138"/>
    </source>
</evidence>
<dbReference type="InterPro" id="IPR028160">
    <property type="entry name" value="Slx9-like"/>
</dbReference>
<comment type="subcellular location">
    <subcellularLocation>
        <location evidence="1">Nucleus</location>
        <location evidence="1">Nucleolus</location>
    </subcellularLocation>
</comment>
<reference evidence="6 7" key="1">
    <citation type="submission" date="2019-04" db="EMBL/GenBank/DDBJ databases">
        <title>Comparative genomics and transcriptomics to analyze fruiting body development in filamentous ascomycetes.</title>
        <authorList>
            <consortium name="DOE Joint Genome Institute"/>
            <person name="Lutkenhaus R."/>
            <person name="Traeger S."/>
            <person name="Breuer J."/>
            <person name="Kuo A."/>
            <person name="Lipzen A."/>
            <person name="Pangilinan J."/>
            <person name="Dilworth D."/>
            <person name="Sandor L."/>
            <person name="Poggeler S."/>
            <person name="Barry K."/>
            <person name="Grigoriev I.V."/>
            <person name="Nowrousian M."/>
        </authorList>
    </citation>
    <scope>NUCLEOTIDE SEQUENCE [LARGE SCALE GENOMIC DNA]</scope>
    <source>
        <strain evidence="6 7">CBS 389.68</strain>
    </source>
</reference>
<dbReference type="OrthoDB" id="5429132at2759"/>
<dbReference type="Proteomes" id="UP000298138">
    <property type="component" value="Unassembled WGS sequence"/>
</dbReference>
<sequence length="197" mass="21532">MGRSSIRAKASRLTTTTAATPTNSKPVTKKSLRIAKHSAFVSRIEKTSSKAPSSSSRSRRRKAANSTLATSLSTLADALPSASSDDFVNANVNFVSQSSRDHLAARSNKERQGIKSRPGAMKRKENMLKNECERFGKNLAIIEGVRSQEGAGEGERKKEGQPNSWAMLRNFIGSTMEKKEEFVEREKKAAAAMEVDI</sequence>
<evidence type="ECO:0000256" key="1">
    <source>
        <dbReference type="ARBA" id="ARBA00004604"/>
    </source>
</evidence>
<evidence type="ECO:0000256" key="4">
    <source>
        <dbReference type="ARBA" id="ARBA00023242"/>
    </source>
</evidence>
<feature type="region of interest" description="Disordered" evidence="5">
    <location>
        <begin position="99"/>
        <end position="118"/>
    </location>
</feature>
<dbReference type="GO" id="GO:0000462">
    <property type="term" value="P:maturation of SSU-rRNA from tricistronic rRNA transcript (SSU-rRNA, 5.8S rRNA, LSU-rRNA)"/>
    <property type="evidence" value="ECO:0007669"/>
    <property type="project" value="InterPro"/>
</dbReference>
<dbReference type="GO" id="GO:0005730">
    <property type="term" value="C:nucleolus"/>
    <property type="evidence" value="ECO:0007669"/>
    <property type="project" value="UniProtKB-SubCell"/>
</dbReference>
<feature type="compositionally biased region" description="Basic residues" evidence="5">
    <location>
        <begin position="27"/>
        <end position="36"/>
    </location>
</feature>
<feature type="region of interest" description="Disordered" evidence="5">
    <location>
        <begin position="146"/>
        <end position="165"/>
    </location>
</feature>
<dbReference type="Pfam" id="PF15341">
    <property type="entry name" value="SLX9"/>
    <property type="match status" value="1"/>
</dbReference>
<dbReference type="GO" id="GO:0030686">
    <property type="term" value="C:90S preribosome"/>
    <property type="evidence" value="ECO:0007669"/>
    <property type="project" value="InterPro"/>
</dbReference>
<protein>
    <recommendedName>
        <fullName evidence="3">Ribosome biogenesis protein SLX9</fullName>
    </recommendedName>
</protein>
<name>A0A4S2N2N7_9PEZI</name>
<proteinExistence type="inferred from homology"/>
<dbReference type="InParanoid" id="A0A4S2N2N7"/>
<evidence type="ECO:0000256" key="5">
    <source>
        <dbReference type="SAM" id="MobiDB-lite"/>
    </source>
</evidence>
<evidence type="ECO:0000256" key="3">
    <source>
        <dbReference type="ARBA" id="ARBA00021321"/>
    </source>
</evidence>
<keyword evidence="7" id="KW-1185">Reference proteome</keyword>
<evidence type="ECO:0000313" key="6">
    <source>
        <dbReference type="EMBL" id="TGZ83398.1"/>
    </source>
</evidence>
<dbReference type="EMBL" id="ML220114">
    <property type="protein sequence ID" value="TGZ83398.1"/>
    <property type="molecule type" value="Genomic_DNA"/>
</dbReference>
<dbReference type="AlphaFoldDB" id="A0A4S2N2N7"/>
<keyword evidence="4" id="KW-0539">Nucleus</keyword>
<gene>
    <name evidence="6" type="ORF">EX30DRAFT_339578</name>
</gene>
<feature type="compositionally biased region" description="Basic and acidic residues" evidence="5">
    <location>
        <begin position="99"/>
        <end position="113"/>
    </location>
</feature>
<comment type="similarity">
    <text evidence="2">Belongs to the SLX9 family.</text>
</comment>